<dbReference type="AlphaFoldDB" id="A0A645F5S3"/>
<proteinExistence type="predicted"/>
<reference evidence="1" key="1">
    <citation type="submission" date="2019-08" db="EMBL/GenBank/DDBJ databases">
        <authorList>
            <person name="Kucharzyk K."/>
            <person name="Murdoch R.W."/>
            <person name="Higgins S."/>
            <person name="Loffler F."/>
        </authorList>
    </citation>
    <scope>NUCLEOTIDE SEQUENCE</scope>
</reference>
<comment type="caution">
    <text evidence="1">The sequence shown here is derived from an EMBL/GenBank/DDBJ whole genome shotgun (WGS) entry which is preliminary data.</text>
</comment>
<evidence type="ECO:0000313" key="1">
    <source>
        <dbReference type="EMBL" id="MPN09698.1"/>
    </source>
</evidence>
<organism evidence="1">
    <name type="scientific">bioreactor metagenome</name>
    <dbReference type="NCBI Taxonomy" id="1076179"/>
    <lineage>
        <taxon>unclassified sequences</taxon>
        <taxon>metagenomes</taxon>
        <taxon>ecological metagenomes</taxon>
    </lineage>
</organism>
<dbReference type="EMBL" id="VSSQ01055827">
    <property type="protein sequence ID" value="MPN09698.1"/>
    <property type="molecule type" value="Genomic_DNA"/>
</dbReference>
<name>A0A645F5S3_9ZZZZ</name>
<sequence>MRRLHGATARGAVADQRGSSEVRHALCHACGSVSAAGARQQVWANRDAIQKALQQPVLSSGRLPVSRPRHNALPESKG</sequence>
<gene>
    <name evidence="1" type="ORF">SDC9_156990</name>
</gene>
<protein>
    <submittedName>
        <fullName evidence="1">Uncharacterized protein</fullName>
    </submittedName>
</protein>
<accession>A0A645F5S3</accession>